<protein>
    <submittedName>
        <fullName evidence="2">Uncharacterized protein</fullName>
    </submittedName>
</protein>
<evidence type="ECO:0000313" key="2">
    <source>
        <dbReference type="EMBL" id="VDD21710.1"/>
    </source>
</evidence>
<organism evidence="2">
    <name type="scientific">Brassica oleracea</name>
    <name type="common">Wild cabbage</name>
    <dbReference type="NCBI Taxonomy" id="3712"/>
    <lineage>
        <taxon>Eukaryota</taxon>
        <taxon>Viridiplantae</taxon>
        <taxon>Streptophyta</taxon>
        <taxon>Embryophyta</taxon>
        <taxon>Tracheophyta</taxon>
        <taxon>Spermatophyta</taxon>
        <taxon>Magnoliopsida</taxon>
        <taxon>eudicotyledons</taxon>
        <taxon>Gunneridae</taxon>
        <taxon>Pentapetalae</taxon>
        <taxon>rosids</taxon>
        <taxon>malvids</taxon>
        <taxon>Brassicales</taxon>
        <taxon>Brassicaceae</taxon>
        <taxon>Brassiceae</taxon>
        <taxon>Brassica</taxon>
    </lineage>
</organism>
<proteinExistence type="predicted"/>
<feature type="compositionally biased region" description="Polar residues" evidence="1">
    <location>
        <begin position="130"/>
        <end position="143"/>
    </location>
</feature>
<dbReference type="AlphaFoldDB" id="A0A3P6D3X9"/>
<dbReference type="EMBL" id="LR031874">
    <property type="protein sequence ID" value="VDD21710.1"/>
    <property type="molecule type" value="Genomic_DNA"/>
</dbReference>
<gene>
    <name evidence="2" type="ORF">BOLC2T07974H</name>
</gene>
<feature type="region of interest" description="Disordered" evidence="1">
    <location>
        <begin position="123"/>
        <end position="143"/>
    </location>
</feature>
<accession>A0A3P6D3X9</accession>
<name>A0A3P6D3X9_BRAOL</name>
<reference evidence="2" key="1">
    <citation type="submission" date="2018-11" db="EMBL/GenBank/DDBJ databases">
        <authorList>
            <consortium name="Genoscope - CEA"/>
            <person name="William W."/>
        </authorList>
    </citation>
    <scope>NUCLEOTIDE SEQUENCE</scope>
</reference>
<sequence>MSLLLRRFSSLGLGKPPVSVRSFLLLHSKAISTSLVQTPPCKIIVAESCGGDLGKLVVMNFNELKCTELEKKVPLELMNDKGTKITIGASHGWIATLKEDGILRLQDDLNPVASDTYPKRIPLPLKVNQGGPTSRSKTPASTHPVSCFLRKTTCFASPDLEAISSVHGIPTDPIITPRFSDCGLQTCPS</sequence>
<evidence type="ECO:0000256" key="1">
    <source>
        <dbReference type="SAM" id="MobiDB-lite"/>
    </source>
</evidence>